<reference evidence="1" key="1">
    <citation type="submission" date="2021-10" db="EMBL/GenBank/DDBJ databases">
        <title>The complete genome sequence of Leeia sp. TBRC 13508.</title>
        <authorList>
            <person name="Charoenyingcharoen P."/>
            <person name="Yukphan P."/>
        </authorList>
    </citation>
    <scope>NUCLEOTIDE SEQUENCE</scope>
    <source>
        <strain evidence="1">TBRC 13508</strain>
    </source>
</reference>
<evidence type="ECO:0000313" key="2">
    <source>
        <dbReference type="Proteomes" id="UP001165395"/>
    </source>
</evidence>
<protein>
    <submittedName>
        <fullName evidence="1">Uncharacterized protein</fullName>
    </submittedName>
</protein>
<keyword evidence="2" id="KW-1185">Reference proteome</keyword>
<proteinExistence type="predicted"/>
<sequence>MSANWAQLIAIIENIQSTKSQEDLQNFCDLLPELESIMQAIQSEKLAAPDQAILEQVQSGLDDLSEFIKSTLPQIQVGIQSTQTSAKLNKFYGS</sequence>
<organism evidence="1 2">
    <name type="scientific">Leeia speluncae</name>
    <dbReference type="NCBI Taxonomy" id="2884804"/>
    <lineage>
        <taxon>Bacteria</taxon>
        <taxon>Pseudomonadati</taxon>
        <taxon>Pseudomonadota</taxon>
        <taxon>Betaproteobacteria</taxon>
        <taxon>Neisseriales</taxon>
        <taxon>Leeiaceae</taxon>
        <taxon>Leeia</taxon>
    </lineage>
</organism>
<dbReference type="RefSeq" id="WP_227177792.1">
    <property type="nucleotide sequence ID" value="NZ_JAJBZT010000001.1"/>
</dbReference>
<dbReference type="Proteomes" id="UP001165395">
    <property type="component" value="Unassembled WGS sequence"/>
</dbReference>
<gene>
    <name evidence="1" type="ORF">LIN78_01560</name>
</gene>
<evidence type="ECO:0000313" key="1">
    <source>
        <dbReference type="EMBL" id="MCB6182243.1"/>
    </source>
</evidence>
<dbReference type="EMBL" id="JAJBZT010000001">
    <property type="protein sequence ID" value="MCB6182243.1"/>
    <property type="molecule type" value="Genomic_DNA"/>
</dbReference>
<accession>A0ABS8D220</accession>
<name>A0ABS8D220_9NEIS</name>
<comment type="caution">
    <text evidence="1">The sequence shown here is derived from an EMBL/GenBank/DDBJ whole genome shotgun (WGS) entry which is preliminary data.</text>
</comment>